<keyword evidence="4" id="KW-1185">Reference proteome</keyword>
<evidence type="ECO:0000256" key="2">
    <source>
        <dbReference type="SAM" id="SignalP"/>
    </source>
</evidence>
<comment type="caution">
    <text evidence="3">The sequence shown here is derived from an EMBL/GenBank/DDBJ whole genome shotgun (WGS) entry which is preliminary data.</text>
</comment>
<proteinExistence type="predicted"/>
<dbReference type="AlphaFoldDB" id="A0AAW1NR04"/>
<accession>A0AAW1NR04</accession>
<dbReference type="EMBL" id="JALJOQ010000184">
    <property type="protein sequence ID" value="KAK9790972.1"/>
    <property type="molecule type" value="Genomic_DNA"/>
</dbReference>
<reference evidence="3 4" key="1">
    <citation type="journal article" date="2024" name="Nat. Commun.">
        <title>Phylogenomics reveals the evolutionary origins of lichenization in chlorophyte algae.</title>
        <authorList>
            <person name="Puginier C."/>
            <person name="Libourel C."/>
            <person name="Otte J."/>
            <person name="Skaloud P."/>
            <person name="Haon M."/>
            <person name="Grisel S."/>
            <person name="Petersen M."/>
            <person name="Berrin J.G."/>
            <person name="Delaux P.M."/>
            <person name="Dal Grande F."/>
            <person name="Keller J."/>
        </authorList>
    </citation>
    <scope>NUCLEOTIDE SEQUENCE [LARGE SCALE GENOMIC DNA]</scope>
    <source>
        <strain evidence="3 4">SAG 2036</strain>
    </source>
</reference>
<evidence type="ECO:0000256" key="1">
    <source>
        <dbReference type="SAM" id="MobiDB-lite"/>
    </source>
</evidence>
<name>A0AAW1NR04_9CHLO</name>
<evidence type="ECO:0008006" key="5">
    <source>
        <dbReference type="Google" id="ProtNLM"/>
    </source>
</evidence>
<organism evidence="3 4">
    <name type="scientific">Symbiochloris irregularis</name>
    <dbReference type="NCBI Taxonomy" id="706552"/>
    <lineage>
        <taxon>Eukaryota</taxon>
        <taxon>Viridiplantae</taxon>
        <taxon>Chlorophyta</taxon>
        <taxon>core chlorophytes</taxon>
        <taxon>Trebouxiophyceae</taxon>
        <taxon>Trebouxiales</taxon>
        <taxon>Trebouxiaceae</taxon>
        <taxon>Symbiochloris</taxon>
    </lineage>
</organism>
<dbReference type="Proteomes" id="UP001465755">
    <property type="component" value="Unassembled WGS sequence"/>
</dbReference>
<evidence type="ECO:0000313" key="3">
    <source>
        <dbReference type="EMBL" id="KAK9790972.1"/>
    </source>
</evidence>
<feature type="signal peptide" evidence="2">
    <location>
        <begin position="1"/>
        <end position="17"/>
    </location>
</feature>
<sequence>MILICALTLAIYSQVRCATEKSSAEDAQAGADPGIRITWYKANGCKSQDRVGSNQLEETKGFGRIEQSLPSGTQSLGVERFGSDEL</sequence>
<feature type="chain" id="PRO_5043564901" description="Secreted protein" evidence="2">
    <location>
        <begin position="18"/>
        <end position="86"/>
    </location>
</feature>
<evidence type="ECO:0000313" key="4">
    <source>
        <dbReference type="Proteomes" id="UP001465755"/>
    </source>
</evidence>
<feature type="region of interest" description="Disordered" evidence="1">
    <location>
        <begin position="64"/>
        <end position="86"/>
    </location>
</feature>
<protein>
    <recommendedName>
        <fullName evidence="5">Secreted protein</fullName>
    </recommendedName>
</protein>
<gene>
    <name evidence="3" type="ORF">WJX73_009456</name>
</gene>
<keyword evidence="2" id="KW-0732">Signal</keyword>